<organism evidence="1 2">
    <name type="scientific">[Eubacterium] siraeum 70/3</name>
    <dbReference type="NCBI Taxonomy" id="657319"/>
    <lineage>
        <taxon>Bacteria</taxon>
        <taxon>Bacillati</taxon>
        <taxon>Bacillota</taxon>
        <taxon>Clostridia</taxon>
        <taxon>Eubacteriales</taxon>
        <taxon>Oscillospiraceae</taxon>
        <taxon>Oscillospiraceae incertae sedis</taxon>
    </lineage>
</organism>
<evidence type="ECO:0000313" key="1">
    <source>
        <dbReference type="EMBL" id="CBK97515.1"/>
    </source>
</evidence>
<dbReference type="HOGENOM" id="CLU_2057859_0_0_9"/>
<reference evidence="1 2" key="1">
    <citation type="submission" date="2010-03" db="EMBL/GenBank/DDBJ databases">
        <title>The genome sequence of Eubacterium siraeum 70/3.</title>
        <authorList>
            <consortium name="metaHIT consortium -- http://www.metahit.eu/"/>
            <person name="Pajon A."/>
            <person name="Turner K."/>
            <person name="Parkhill J."/>
            <person name="Duncan S."/>
            <person name="Flint H."/>
        </authorList>
    </citation>
    <scope>NUCLEOTIDE SEQUENCE [LARGE SCALE GENOMIC DNA]</scope>
    <source>
        <strain evidence="1 2">70/3</strain>
    </source>
</reference>
<dbReference type="Proteomes" id="UP000008803">
    <property type="component" value="Chromosome"/>
</dbReference>
<gene>
    <name evidence="1" type="ORF">EUS_25700</name>
</gene>
<accession>D4JWP6</accession>
<reference evidence="1 2" key="2">
    <citation type="submission" date="2010-03" db="EMBL/GenBank/DDBJ databases">
        <authorList>
            <person name="Pajon A."/>
        </authorList>
    </citation>
    <scope>NUCLEOTIDE SEQUENCE [LARGE SCALE GENOMIC DNA]</scope>
    <source>
        <strain evidence="1 2">70/3</strain>
    </source>
</reference>
<name>D4JWP6_9FIRM</name>
<protein>
    <submittedName>
        <fullName evidence="1">Uncharacterized protein</fullName>
    </submittedName>
</protein>
<evidence type="ECO:0000313" key="2">
    <source>
        <dbReference type="Proteomes" id="UP000008803"/>
    </source>
</evidence>
<dbReference type="BioCyc" id="ESIR657319:G136K-2175-MONOMER"/>
<proteinExistence type="predicted"/>
<dbReference type="KEGG" id="esu:EUS_25700"/>
<sequence length="119" mass="13385">MPLVQAGQWEPFKHCSGSAFLLFEMLNTELRSRWQRLRSAAGGGKSKQGLAQRSAFLQEYEQKKAETARGCVTRFTMPLVQAGQGEPFKHCLCSAFLLFETLNTELRSRWQMLRSAAGG</sequence>
<dbReference type="AlphaFoldDB" id="D4JWP6"/>
<dbReference type="EMBL" id="FP929044">
    <property type="protein sequence ID" value="CBK97515.1"/>
    <property type="molecule type" value="Genomic_DNA"/>
</dbReference>